<gene>
    <name evidence="2" type="ORF">CABS02_02908</name>
</gene>
<feature type="compositionally biased region" description="Basic and acidic residues" evidence="1">
    <location>
        <begin position="169"/>
        <end position="192"/>
    </location>
</feature>
<proteinExistence type="predicted"/>
<evidence type="ECO:0000313" key="3">
    <source>
        <dbReference type="Proteomes" id="UP001056436"/>
    </source>
</evidence>
<feature type="compositionally biased region" description="Polar residues" evidence="1">
    <location>
        <begin position="7"/>
        <end position="29"/>
    </location>
</feature>
<feature type="region of interest" description="Disordered" evidence="1">
    <location>
        <begin position="138"/>
        <end position="192"/>
    </location>
</feature>
<evidence type="ECO:0000256" key="1">
    <source>
        <dbReference type="SAM" id="MobiDB-lite"/>
    </source>
</evidence>
<feature type="compositionally biased region" description="Basic and acidic residues" evidence="1">
    <location>
        <begin position="138"/>
        <end position="151"/>
    </location>
</feature>
<sequence>MPASCPTRRTLSSSSPNVSATRYGSSAAASSWPRDTRRTTGVSWAKSSTSFATRRPGASKLTGPRSLSRPTRTKTATKKSPMWARCRHPIPRTTTDAKCDFLHDLNVCPCSSTTTTATASPLLRLRLFGRRTFIRRAEPRSRHGDRHHANDNLRTQVRAGVDVPRPLLRRPEDIHHVKGETAAPEEVRSRPG</sequence>
<dbReference type="EMBL" id="SDAQ01000010">
    <property type="protein sequence ID" value="KAI3556901.1"/>
    <property type="molecule type" value="Genomic_DNA"/>
</dbReference>
<name>A0A9P9XLY0_9PEZI</name>
<reference evidence="2" key="1">
    <citation type="submission" date="2019-01" db="EMBL/GenBank/DDBJ databases">
        <title>Colletotrichum abscissum LGMF1257.</title>
        <authorList>
            <person name="Baroncelli R."/>
        </authorList>
    </citation>
    <scope>NUCLEOTIDE SEQUENCE</scope>
    <source>
        <strain evidence="2">Ca142</strain>
    </source>
</reference>
<keyword evidence="3" id="KW-1185">Reference proteome</keyword>
<dbReference type="AlphaFoldDB" id="A0A9P9XLY0"/>
<feature type="region of interest" description="Disordered" evidence="1">
    <location>
        <begin position="1"/>
        <end position="80"/>
    </location>
</feature>
<protein>
    <submittedName>
        <fullName evidence="2">Uncharacterized protein</fullName>
    </submittedName>
</protein>
<comment type="caution">
    <text evidence="2">The sequence shown here is derived from an EMBL/GenBank/DDBJ whole genome shotgun (WGS) entry which is preliminary data.</text>
</comment>
<feature type="compositionally biased region" description="Polar residues" evidence="1">
    <location>
        <begin position="39"/>
        <end position="52"/>
    </location>
</feature>
<accession>A0A9P9XLY0</accession>
<evidence type="ECO:0000313" key="2">
    <source>
        <dbReference type="EMBL" id="KAI3556901.1"/>
    </source>
</evidence>
<dbReference type="Proteomes" id="UP001056436">
    <property type="component" value="Unassembled WGS sequence"/>
</dbReference>
<organism evidence="2 3">
    <name type="scientific">Colletotrichum abscissum</name>
    <dbReference type="NCBI Taxonomy" id="1671311"/>
    <lineage>
        <taxon>Eukaryota</taxon>
        <taxon>Fungi</taxon>
        <taxon>Dikarya</taxon>
        <taxon>Ascomycota</taxon>
        <taxon>Pezizomycotina</taxon>
        <taxon>Sordariomycetes</taxon>
        <taxon>Hypocreomycetidae</taxon>
        <taxon>Glomerellales</taxon>
        <taxon>Glomerellaceae</taxon>
        <taxon>Colletotrichum</taxon>
        <taxon>Colletotrichum acutatum species complex</taxon>
    </lineage>
</organism>